<protein>
    <submittedName>
        <fullName evidence="1">Uncharacterized protein</fullName>
    </submittedName>
</protein>
<dbReference type="EMBL" id="CADCWE010000173">
    <property type="protein sequence ID" value="CAA9547871.1"/>
    <property type="molecule type" value="Genomic_DNA"/>
</dbReference>
<name>A0A6J4UEA3_9BACT</name>
<reference evidence="1" key="1">
    <citation type="submission" date="2020-02" db="EMBL/GenBank/DDBJ databases">
        <authorList>
            <person name="Meier V. D."/>
        </authorList>
    </citation>
    <scope>NUCLEOTIDE SEQUENCE</scope>
    <source>
        <strain evidence="1">AVDCRST_MAG73</strain>
    </source>
</reference>
<evidence type="ECO:0000313" key="1">
    <source>
        <dbReference type="EMBL" id="CAA9547871.1"/>
    </source>
</evidence>
<organism evidence="1">
    <name type="scientific">uncultured Thermomicrobiales bacterium</name>
    <dbReference type="NCBI Taxonomy" id="1645740"/>
    <lineage>
        <taxon>Bacteria</taxon>
        <taxon>Pseudomonadati</taxon>
        <taxon>Thermomicrobiota</taxon>
        <taxon>Thermomicrobia</taxon>
        <taxon>Thermomicrobiales</taxon>
        <taxon>environmental samples</taxon>
    </lineage>
</organism>
<proteinExistence type="predicted"/>
<sequence length="324" mass="33457">MLPTAPHSIDPAAAFARWHGTGVLAQAAVTLAPFDLPYGNLANLPGWILWLGHPPVPDGLPLLPAPSALLWDDPAQVLALGAAVALDYAARRGAADPAATRALLGRESPLAVLVPGEVSDALDPLLAEATALGLPVVRGGAVHRLAVGAIPAFASRETGHAAALGRPHDPALAFETVAGEVRIGGNPLSSYVLHHEGERDGVEVVGEPSARVGIEVGVLAPGVDLAATAALEAEAAAYPGFLQGVTSHVSDHSLAIGWEGIAPTPVHIGEAIRVWLKAIHRLPLVDVRIAFAPPQGRSARLVDMRARAAEFKEIRTLGEAARKV</sequence>
<gene>
    <name evidence="1" type="ORF">AVDCRST_MAG73-2590</name>
</gene>
<dbReference type="AlphaFoldDB" id="A0A6J4UEA3"/>
<accession>A0A6J4UEA3</accession>